<evidence type="ECO:0000313" key="3">
    <source>
        <dbReference type="Proteomes" id="UP000253410"/>
    </source>
</evidence>
<dbReference type="OrthoDB" id="649338at2"/>
<feature type="domain" description="DUF4397" evidence="1">
    <location>
        <begin position="55"/>
        <end position="159"/>
    </location>
</feature>
<name>A0A365XSB5_9BACT</name>
<dbReference type="EMBL" id="QFFJ01000002">
    <property type="protein sequence ID" value="RBL88485.1"/>
    <property type="molecule type" value="Genomic_DNA"/>
</dbReference>
<sequence>MWSSSAVLLLYIRFKNDPDFMKKLLIVALILLMAAAACKKNSDTAIPVTQSSFMFFNGVPEAVYDIRLDSFSMATGVAFGKNTPYQTFRAQLYTIYLIDQRFPNDTIRVGQINLRNKRSFSSYIGFDSANKVRVFRTIEDDLTPPPPLNMKFRVVDFSEAYRFNGTSVGIDVFSQNDRIFRGIGFTQFTPFVNLPGDSTYQLNFPRTDSNSIIPNRLPFPVQTGKIYTLVTVGNAMSSETFKTFTITNN</sequence>
<dbReference type="Proteomes" id="UP000253410">
    <property type="component" value="Unassembled WGS sequence"/>
</dbReference>
<comment type="caution">
    <text evidence="2">The sequence shown here is derived from an EMBL/GenBank/DDBJ whole genome shotgun (WGS) entry which is preliminary data.</text>
</comment>
<evidence type="ECO:0000313" key="2">
    <source>
        <dbReference type="EMBL" id="RBL88485.1"/>
    </source>
</evidence>
<accession>A0A365XSB5</accession>
<organism evidence="2 3">
    <name type="scientific">Chitinophaga flava</name>
    <dbReference type="NCBI Taxonomy" id="2259036"/>
    <lineage>
        <taxon>Bacteria</taxon>
        <taxon>Pseudomonadati</taxon>
        <taxon>Bacteroidota</taxon>
        <taxon>Chitinophagia</taxon>
        <taxon>Chitinophagales</taxon>
        <taxon>Chitinophagaceae</taxon>
        <taxon>Chitinophaga</taxon>
    </lineage>
</organism>
<gene>
    <name evidence="2" type="ORF">DF182_18045</name>
</gene>
<protein>
    <recommendedName>
        <fullName evidence="1">DUF4397 domain-containing protein</fullName>
    </recommendedName>
</protein>
<reference evidence="2 3" key="1">
    <citation type="submission" date="2018-05" db="EMBL/GenBank/DDBJ databases">
        <title>Chitinophaga sp. K3CV102501T nov., isolated from isolated from a monsoon evergreen broad-leaved forest soil.</title>
        <authorList>
            <person name="Lv Y."/>
        </authorList>
    </citation>
    <scope>NUCLEOTIDE SEQUENCE [LARGE SCALE GENOMIC DNA]</scope>
    <source>
        <strain evidence="2 3">GDMCC 1.1325</strain>
    </source>
</reference>
<keyword evidence="3" id="KW-1185">Reference proteome</keyword>
<evidence type="ECO:0000259" key="1">
    <source>
        <dbReference type="Pfam" id="PF14344"/>
    </source>
</evidence>
<proteinExistence type="predicted"/>
<dbReference type="AlphaFoldDB" id="A0A365XSB5"/>
<dbReference type="InterPro" id="IPR025510">
    <property type="entry name" value="DUF4397"/>
</dbReference>
<dbReference type="Pfam" id="PF14344">
    <property type="entry name" value="DUF4397"/>
    <property type="match status" value="1"/>
</dbReference>